<proteinExistence type="predicted"/>
<protein>
    <recommendedName>
        <fullName evidence="2">Flavin reductase like domain-containing protein</fullName>
    </recommendedName>
</protein>
<keyword evidence="1" id="KW-0560">Oxidoreductase</keyword>
<dbReference type="Pfam" id="PF01613">
    <property type="entry name" value="Flavin_Reduct"/>
    <property type="match status" value="1"/>
</dbReference>
<keyword evidence="4" id="KW-1185">Reference proteome</keyword>
<dbReference type="GO" id="GO:0042602">
    <property type="term" value="F:riboflavin reductase (NADPH) activity"/>
    <property type="evidence" value="ECO:0007669"/>
    <property type="project" value="TreeGrafter"/>
</dbReference>
<dbReference type="EMBL" id="MLJI01000002">
    <property type="protein sequence ID" value="ORM90340.1"/>
    <property type="molecule type" value="Genomic_DNA"/>
</dbReference>
<dbReference type="GO" id="GO:0010181">
    <property type="term" value="F:FMN binding"/>
    <property type="evidence" value="ECO:0007669"/>
    <property type="project" value="InterPro"/>
</dbReference>
<name>A0A1X1EN07_PANCY</name>
<feature type="domain" description="Flavin reductase like" evidence="2">
    <location>
        <begin position="22"/>
        <end position="165"/>
    </location>
</feature>
<dbReference type="PANTHER" id="PTHR30466:SF1">
    <property type="entry name" value="FMN REDUCTASE (NADH) RUTF"/>
    <property type="match status" value="1"/>
</dbReference>
<dbReference type="InterPro" id="IPR012349">
    <property type="entry name" value="Split_barrel_FMN-bd"/>
</dbReference>
<organism evidence="3 4">
    <name type="scientific">Pantoea cypripedii</name>
    <name type="common">Pectobacterium cypripedii</name>
    <name type="synonym">Erwinia cypripedii</name>
    <dbReference type="NCBI Taxonomy" id="55209"/>
    <lineage>
        <taxon>Bacteria</taxon>
        <taxon>Pseudomonadati</taxon>
        <taxon>Pseudomonadota</taxon>
        <taxon>Gammaproteobacteria</taxon>
        <taxon>Enterobacterales</taxon>
        <taxon>Erwiniaceae</taxon>
        <taxon>Pantoea</taxon>
    </lineage>
</organism>
<evidence type="ECO:0000256" key="1">
    <source>
        <dbReference type="ARBA" id="ARBA00023002"/>
    </source>
</evidence>
<dbReference type="STRING" id="55209.HA50_25705"/>
<gene>
    <name evidence="3" type="ORF">HA50_25705</name>
</gene>
<evidence type="ECO:0000259" key="2">
    <source>
        <dbReference type="SMART" id="SM00903"/>
    </source>
</evidence>
<dbReference type="SUPFAM" id="SSF50475">
    <property type="entry name" value="FMN-binding split barrel"/>
    <property type="match status" value="1"/>
</dbReference>
<dbReference type="Proteomes" id="UP000193749">
    <property type="component" value="Unassembled WGS sequence"/>
</dbReference>
<evidence type="ECO:0000313" key="4">
    <source>
        <dbReference type="Proteomes" id="UP000193749"/>
    </source>
</evidence>
<dbReference type="Gene3D" id="2.30.110.10">
    <property type="entry name" value="Electron Transport, Fmn-binding Protein, Chain A"/>
    <property type="match status" value="1"/>
</dbReference>
<dbReference type="InterPro" id="IPR050268">
    <property type="entry name" value="NADH-dep_flavin_reductase"/>
</dbReference>
<dbReference type="AlphaFoldDB" id="A0A1X1EN07"/>
<comment type="caution">
    <text evidence="3">The sequence shown here is derived from an EMBL/GenBank/DDBJ whole genome shotgun (WGS) entry which is preliminary data.</text>
</comment>
<dbReference type="InterPro" id="IPR002563">
    <property type="entry name" value="Flavin_Rdtase-like_dom"/>
</dbReference>
<evidence type="ECO:0000313" key="3">
    <source>
        <dbReference type="EMBL" id="ORM90340.1"/>
    </source>
</evidence>
<dbReference type="SMART" id="SM00903">
    <property type="entry name" value="Flavin_Reduct"/>
    <property type="match status" value="1"/>
</dbReference>
<accession>A0A1X1EN07</accession>
<reference evidence="3 4" key="1">
    <citation type="journal article" date="2017" name="Antonie Van Leeuwenhoek">
        <title>Phylogenomic resolution of the bacterial genus Pantoea and its relationship with Erwinia and Tatumella.</title>
        <authorList>
            <person name="Palmer M."/>
            <person name="Steenkamp E.T."/>
            <person name="Coetzee M.P."/>
            <person name="Chan W.Y."/>
            <person name="van Zyl E."/>
            <person name="De Maayer P."/>
            <person name="Coutinho T.A."/>
            <person name="Blom J."/>
            <person name="Smits T.H."/>
            <person name="Duffy B."/>
            <person name="Venter S.N."/>
        </authorList>
    </citation>
    <scope>NUCLEOTIDE SEQUENCE [LARGE SCALE GENOMIC DNA]</scope>
    <source>
        <strain evidence="3 4">LMG 2657</strain>
    </source>
</reference>
<dbReference type="PANTHER" id="PTHR30466">
    <property type="entry name" value="FLAVIN REDUCTASE"/>
    <property type="match status" value="1"/>
</dbReference>
<sequence length="165" mass="17691">MATPGIADTSPDISPQQWRAGMAQFASGVTVITTLDSQGMPTGTTVSAFCSLSLNPMLLLVSLDKRSNTLSSLLTQGVFAVNILSQPQQSVAFQCGSRDKGKFSQIPHTMSRYGLPLIDGCIAHIECKVHQSIEGGDHNIIIGEPLSLVSYPDVSPMIYHQGRFI</sequence>